<dbReference type="Pfam" id="PF08100">
    <property type="entry name" value="Dimerisation"/>
    <property type="match status" value="1"/>
</dbReference>
<evidence type="ECO:0000256" key="1">
    <source>
        <dbReference type="ARBA" id="ARBA00022603"/>
    </source>
</evidence>
<dbReference type="Gene3D" id="3.40.50.150">
    <property type="entry name" value="Vaccinia Virus protein VP39"/>
    <property type="match status" value="1"/>
</dbReference>
<keyword evidence="3" id="KW-0949">S-adenosyl-L-methionine</keyword>
<dbReference type="SUPFAM" id="SSF53335">
    <property type="entry name" value="S-adenosyl-L-methionine-dependent methyltransferases"/>
    <property type="match status" value="1"/>
</dbReference>
<dbReference type="GeneID" id="102803086"/>
<organism evidence="6 7">
    <name type="scientific">Saccoglossus kowalevskii</name>
    <name type="common">Acorn worm</name>
    <dbReference type="NCBI Taxonomy" id="10224"/>
    <lineage>
        <taxon>Eukaryota</taxon>
        <taxon>Metazoa</taxon>
        <taxon>Hemichordata</taxon>
        <taxon>Enteropneusta</taxon>
        <taxon>Harrimaniidae</taxon>
        <taxon>Saccoglossus</taxon>
    </lineage>
</organism>
<evidence type="ECO:0000259" key="5">
    <source>
        <dbReference type="Pfam" id="PF08100"/>
    </source>
</evidence>
<evidence type="ECO:0000313" key="7">
    <source>
        <dbReference type="RefSeq" id="XP_006823716.1"/>
    </source>
</evidence>
<dbReference type="InterPro" id="IPR012967">
    <property type="entry name" value="COMT_dimerisation"/>
</dbReference>
<dbReference type="PROSITE" id="PS51683">
    <property type="entry name" value="SAM_OMT_II"/>
    <property type="match status" value="1"/>
</dbReference>
<gene>
    <name evidence="7" type="primary">LOC102803086</name>
</gene>
<evidence type="ECO:0000259" key="4">
    <source>
        <dbReference type="Pfam" id="PF00891"/>
    </source>
</evidence>
<dbReference type="SUPFAM" id="SSF46785">
    <property type="entry name" value="Winged helix' DNA-binding domain"/>
    <property type="match status" value="1"/>
</dbReference>
<dbReference type="InterPro" id="IPR036390">
    <property type="entry name" value="WH_DNA-bd_sf"/>
</dbReference>
<dbReference type="Gene3D" id="1.10.10.10">
    <property type="entry name" value="Winged helix-like DNA-binding domain superfamily/Winged helix DNA-binding domain"/>
    <property type="match status" value="1"/>
</dbReference>
<dbReference type="RefSeq" id="XP_006823716.1">
    <property type="nucleotide sequence ID" value="XM_006823653.1"/>
</dbReference>
<sequence length="220" mass="24839">MASHLYGLLMSYTKTQVCIAAINLNLFDILEDGPRSVKQVLEMVEADADRIECILNACVGMGLLEKIHDANVDGDCLFRNTPESKKYLTSSSPLSMRPLFVGTSLIDYQLVGNLTHAVREGKSQIPRVYGSRNYFDELYRDPNERKGFMTEMHSMSSVFMRELVTLFDLSHYTNACDLGGCTGALAYAFAAKYPKMTLAVYHQELYLKVTSLQEFRILEM</sequence>
<evidence type="ECO:0000256" key="2">
    <source>
        <dbReference type="ARBA" id="ARBA00022679"/>
    </source>
</evidence>
<evidence type="ECO:0000256" key="3">
    <source>
        <dbReference type="ARBA" id="ARBA00022691"/>
    </source>
</evidence>
<dbReference type="InterPro" id="IPR016461">
    <property type="entry name" value="COMT-like"/>
</dbReference>
<dbReference type="InterPro" id="IPR001077">
    <property type="entry name" value="COMT_C"/>
</dbReference>
<dbReference type="PANTHER" id="PTHR11746">
    <property type="entry name" value="O-METHYLTRANSFERASE"/>
    <property type="match status" value="1"/>
</dbReference>
<evidence type="ECO:0000313" key="6">
    <source>
        <dbReference type="Proteomes" id="UP000694865"/>
    </source>
</evidence>
<dbReference type="Proteomes" id="UP000694865">
    <property type="component" value="Unplaced"/>
</dbReference>
<keyword evidence="6" id="KW-1185">Reference proteome</keyword>
<dbReference type="Pfam" id="PF00891">
    <property type="entry name" value="Methyltransf_2"/>
    <property type="match status" value="1"/>
</dbReference>
<reference evidence="7" key="1">
    <citation type="submission" date="2025-08" db="UniProtKB">
        <authorList>
            <consortium name="RefSeq"/>
        </authorList>
    </citation>
    <scope>IDENTIFICATION</scope>
    <source>
        <tissue evidence="7">Testes</tissue>
    </source>
</reference>
<keyword evidence="2" id="KW-0808">Transferase</keyword>
<protein>
    <submittedName>
        <fullName evidence="7">N-acetylserotonin O-methyltransferase-like protein-like</fullName>
    </submittedName>
</protein>
<dbReference type="InterPro" id="IPR036388">
    <property type="entry name" value="WH-like_DNA-bd_sf"/>
</dbReference>
<name>A0ABM0MUM5_SACKO</name>
<dbReference type="InterPro" id="IPR029063">
    <property type="entry name" value="SAM-dependent_MTases_sf"/>
</dbReference>
<feature type="domain" description="O-methyltransferase dimerisation" evidence="5">
    <location>
        <begin position="8"/>
        <end position="90"/>
    </location>
</feature>
<keyword evidence="1" id="KW-0489">Methyltransferase</keyword>
<accession>A0ABM0MUM5</accession>
<proteinExistence type="predicted"/>
<feature type="domain" description="O-methyltransferase C-terminal" evidence="4">
    <location>
        <begin position="113"/>
        <end position="201"/>
    </location>
</feature>